<gene>
    <name evidence="4" type="ORF">JOF46_000126</name>
</gene>
<protein>
    <submittedName>
        <fullName evidence="4">Uncharacterized protein YgiM (DUF1202 family)</fullName>
    </submittedName>
</protein>
<dbReference type="RefSeq" id="WP_209905562.1">
    <property type="nucleotide sequence ID" value="NZ_BAAAMI010000009.1"/>
</dbReference>
<dbReference type="SUPFAM" id="SSF50044">
    <property type="entry name" value="SH3-domain"/>
    <property type="match status" value="2"/>
</dbReference>
<evidence type="ECO:0000313" key="5">
    <source>
        <dbReference type="Proteomes" id="UP000766570"/>
    </source>
</evidence>
<organism evidence="4 5">
    <name type="scientific">Paeniglutamicibacter psychrophenolicus</name>
    <dbReference type="NCBI Taxonomy" id="257454"/>
    <lineage>
        <taxon>Bacteria</taxon>
        <taxon>Bacillati</taxon>
        <taxon>Actinomycetota</taxon>
        <taxon>Actinomycetes</taxon>
        <taxon>Micrococcales</taxon>
        <taxon>Micrococcaceae</taxon>
        <taxon>Paeniglutamicibacter</taxon>
    </lineage>
</organism>
<feature type="chain" id="PRO_5046150055" evidence="2">
    <location>
        <begin position="32"/>
        <end position="539"/>
    </location>
</feature>
<dbReference type="PANTHER" id="PTHR34408:SF1">
    <property type="entry name" value="GLYCOSYL HYDROLASE FAMILY 19 DOMAIN-CONTAINING PROTEIN HI_1415"/>
    <property type="match status" value="1"/>
</dbReference>
<dbReference type="InterPro" id="IPR036028">
    <property type="entry name" value="SH3-like_dom_sf"/>
</dbReference>
<feature type="domain" description="SH3b" evidence="3">
    <location>
        <begin position="127"/>
        <end position="190"/>
    </location>
</feature>
<dbReference type="InterPro" id="IPR058593">
    <property type="entry name" value="ARB_07466-like_C"/>
</dbReference>
<proteinExistence type="predicted"/>
<keyword evidence="2" id="KW-0732">Signal</keyword>
<dbReference type="PANTHER" id="PTHR34408">
    <property type="entry name" value="FAMILY PROTEIN, PUTATIVE-RELATED"/>
    <property type="match status" value="1"/>
</dbReference>
<evidence type="ECO:0000313" key="4">
    <source>
        <dbReference type="EMBL" id="MBP2372214.1"/>
    </source>
</evidence>
<dbReference type="Proteomes" id="UP000766570">
    <property type="component" value="Unassembled WGS sequence"/>
</dbReference>
<feature type="domain" description="SH3b" evidence="3">
    <location>
        <begin position="55"/>
        <end position="119"/>
    </location>
</feature>
<sequence length="539" mass="57150">MGTQPLLSLRLAAATFGATLAVGALAPAVMAAPAPATSPQTHLVVAKRPVAPRAQTTTIIRTTANLNLRQNPGAHFDSLAVLKKGTAVTRMGKASGVWWEVKAGSRTGWVSSHYLAKSTVAAPAPRAAAGYRTNANLNLRQNPGTHHKSLVVLAKGTAVARTGKASGAWWEVKAGSRTGWVSSNYLVKSGGTTPTPTPAPAPTPSATHRTSANLNLRQHPGTHFKSLVVLAKGTAVARTGQASGAWWEVKAGSRTGWVSSHYLVKAAGQVPESNPVAGANRWVDGTQPMYEKASLSSNRLAVQTDGTKVRLVKSAGNWSYIETPAGQGWIPSSSLATSEPNNNSTSYRWTAYAANVRTGPSTSFSSLGILPANEKMAYLKSSDGWSQVKTSKGTGWIKNTLLSSVEYRAPKELQPMTRAMIKDVQERFGAGISSVGGSRAGSIGHSSGLAADFMIKDYSSAAGIKAGDRIAEYLVENHERLGISYLIWRDKLWLAEDGQWGPYSTGGWGKHLESSRGWNATTLHMDHIHAEISSARANK</sequence>
<dbReference type="InterPro" id="IPR003646">
    <property type="entry name" value="SH3-like_bac-type"/>
</dbReference>
<dbReference type="SMART" id="SM00287">
    <property type="entry name" value="SH3b"/>
    <property type="match status" value="4"/>
</dbReference>
<dbReference type="Pfam" id="PF26571">
    <property type="entry name" value="VldE"/>
    <property type="match status" value="1"/>
</dbReference>
<evidence type="ECO:0000259" key="3">
    <source>
        <dbReference type="PROSITE" id="PS51781"/>
    </source>
</evidence>
<keyword evidence="5" id="KW-1185">Reference proteome</keyword>
<dbReference type="EMBL" id="JAGIOE010000001">
    <property type="protein sequence ID" value="MBP2372214.1"/>
    <property type="molecule type" value="Genomic_DNA"/>
</dbReference>
<evidence type="ECO:0000256" key="1">
    <source>
        <dbReference type="SAM" id="MobiDB-lite"/>
    </source>
</evidence>
<feature type="signal peptide" evidence="2">
    <location>
        <begin position="1"/>
        <end position="31"/>
    </location>
</feature>
<dbReference type="InterPro" id="IPR052354">
    <property type="entry name" value="Cell_Wall_Dynamics_Protein"/>
</dbReference>
<reference evidence="4 5" key="1">
    <citation type="submission" date="2021-03" db="EMBL/GenBank/DDBJ databases">
        <title>Sequencing the genomes of 1000 actinobacteria strains.</title>
        <authorList>
            <person name="Klenk H.-P."/>
        </authorList>
    </citation>
    <scope>NUCLEOTIDE SEQUENCE [LARGE SCALE GENOMIC DNA]</scope>
    <source>
        <strain evidence="4 5">DSM 15454</strain>
    </source>
</reference>
<feature type="domain" description="SH3b" evidence="3">
    <location>
        <begin position="203"/>
        <end position="267"/>
    </location>
</feature>
<feature type="region of interest" description="Disordered" evidence="1">
    <location>
        <begin position="189"/>
        <end position="209"/>
    </location>
</feature>
<dbReference type="Pfam" id="PF08239">
    <property type="entry name" value="SH3_3"/>
    <property type="match status" value="4"/>
</dbReference>
<evidence type="ECO:0000256" key="2">
    <source>
        <dbReference type="SAM" id="SignalP"/>
    </source>
</evidence>
<dbReference type="PROSITE" id="PS51781">
    <property type="entry name" value="SH3B"/>
    <property type="match status" value="4"/>
</dbReference>
<name>A0ABS4W7N3_9MICC</name>
<dbReference type="Gene3D" id="2.30.30.40">
    <property type="entry name" value="SH3 Domains"/>
    <property type="match status" value="5"/>
</dbReference>
<accession>A0ABS4W7N3</accession>
<comment type="caution">
    <text evidence="4">The sequence shown here is derived from an EMBL/GenBank/DDBJ whole genome shotgun (WGS) entry which is preliminary data.</text>
</comment>
<feature type="domain" description="SH3b" evidence="3">
    <location>
        <begin position="344"/>
        <end position="406"/>
    </location>
</feature>